<name>A0ABR0MSE6_GOSAR</name>
<proteinExistence type="predicted"/>
<organism evidence="1 2">
    <name type="scientific">Gossypium arboreum</name>
    <name type="common">Tree cotton</name>
    <name type="synonym">Gossypium nanking</name>
    <dbReference type="NCBI Taxonomy" id="29729"/>
    <lineage>
        <taxon>Eukaryota</taxon>
        <taxon>Viridiplantae</taxon>
        <taxon>Streptophyta</taxon>
        <taxon>Embryophyta</taxon>
        <taxon>Tracheophyta</taxon>
        <taxon>Spermatophyta</taxon>
        <taxon>Magnoliopsida</taxon>
        <taxon>eudicotyledons</taxon>
        <taxon>Gunneridae</taxon>
        <taxon>Pentapetalae</taxon>
        <taxon>rosids</taxon>
        <taxon>malvids</taxon>
        <taxon>Malvales</taxon>
        <taxon>Malvaceae</taxon>
        <taxon>Malvoideae</taxon>
        <taxon>Gossypium</taxon>
    </lineage>
</organism>
<reference evidence="1 2" key="1">
    <citation type="submission" date="2023-03" db="EMBL/GenBank/DDBJ databases">
        <title>WGS of Gossypium arboreum.</title>
        <authorList>
            <person name="Yu D."/>
        </authorList>
    </citation>
    <scope>NUCLEOTIDE SEQUENCE [LARGE SCALE GENOMIC DNA]</scope>
    <source>
        <tissue evidence="1">Leaf</tissue>
    </source>
</reference>
<keyword evidence="2" id="KW-1185">Reference proteome</keyword>
<accession>A0ABR0MSE6</accession>
<comment type="caution">
    <text evidence="1">The sequence shown here is derived from an EMBL/GenBank/DDBJ whole genome shotgun (WGS) entry which is preliminary data.</text>
</comment>
<evidence type="ECO:0000313" key="1">
    <source>
        <dbReference type="EMBL" id="KAK5776907.1"/>
    </source>
</evidence>
<evidence type="ECO:0000313" key="2">
    <source>
        <dbReference type="Proteomes" id="UP001358586"/>
    </source>
</evidence>
<dbReference type="Proteomes" id="UP001358586">
    <property type="component" value="Chromosome 12"/>
</dbReference>
<dbReference type="EMBL" id="JARKNE010000012">
    <property type="protein sequence ID" value="KAK5776907.1"/>
    <property type="molecule type" value="Genomic_DNA"/>
</dbReference>
<protein>
    <submittedName>
        <fullName evidence="1">Uncharacterized protein</fullName>
    </submittedName>
</protein>
<sequence>MAIIIMGRSLSPSSWLIHPIGMRPHTFVFMGITRMKPCTLANSLREQNFTSWLSVVLSRELGPHTLIFDVIASAVPFGWMNILSITSANIFIHWFPCLSSIEVLMLRRSQLSLSLLL</sequence>
<gene>
    <name evidence="1" type="ORF">PVK06_044872</name>
</gene>